<dbReference type="PANTHER" id="PTHR24198">
    <property type="entry name" value="ANKYRIN REPEAT AND PROTEIN KINASE DOMAIN-CONTAINING PROTEIN"/>
    <property type="match status" value="1"/>
</dbReference>
<proteinExistence type="predicted"/>
<dbReference type="SMART" id="SM00248">
    <property type="entry name" value="ANK"/>
    <property type="match status" value="2"/>
</dbReference>
<dbReference type="InParanoid" id="A0CR24"/>
<dbReference type="KEGG" id="ptm:GSPATT00009554001"/>
<dbReference type="PANTHER" id="PTHR24198:SF165">
    <property type="entry name" value="ANKYRIN REPEAT-CONTAINING PROTEIN-RELATED"/>
    <property type="match status" value="1"/>
</dbReference>
<dbReference type="InterPro" id="IPR036770">
    <property type="entry name" value="Ankyrin_rpt-contain_sf"/>
</dbReference>
<evidence type="ECO:0000256" key="3">
    <source>
        <dbReference type="PROSITE-ProRule" id="PRU00023"/>
    </source>
</evidence>
<evidence type="ECO:0000256" key="2">
    <source>
        <dbReference type="ARBA" id="ARBA00023043"/>
    </source>
</evidence>
<dbReference type="InterPro" id="IPR002110">
    <property type="entry name" value="Ankyrin_rpt"/>
</dbReference>
<evidence type="ECO:0000313" key="5">
    <source>
        <dbReference type="EMBL" id="CAK73241.1"/>
    </source>
</evidence>
<dbReference type="PROSITE" id="PS50088">
    <property type="entry name" value="ANK_REPEAT"/>
    <property type="match status" value="2"/>
</dbReference>
<sequence length="564" mass="67109">MSRFNYVFKPLSIDTFEYSYMDGKTEKSFTIKRKTSLKEGKSVMQRSEPITQFNNETIKQSQKRAQTSRRMKQSPKPRSQSINSNTPKIAIRKIESRLEDELEITDIRNSIQKRSINIPQMNYLNFNIAIMSGQTSSSFPKAQELINKDNKLLRKKTLDNSKALKTIENEIQQYERLENYHPLNIKEHIGRMLAINEKRTPIRQRNKDREAFTRNLQFLEESLQQSTAPEKKLQTVIQQYFLKKKSFQEEKAKQEEIQQTKLQEETIKININKGNMRMSTTFLKRFIHQVEKDKQQKFQVQQSIEDQLQTSEQQQEQTSEQQQQEQTNGQQQQEKTYEQQQLQQQQSQQIETQKSYMYSIKSSQINKKRQNAIYSGQVRTIFKRMFHLILDCVKKMKQMKLTIKELFQHGVIQKKPYERQGSFQFFEAVENNSHGLITFMLQKCRYYAFDINEEGQTPLHISSILGYYETTERLLQCGSYPDSYDFKGLPPLYYAIQQQHREIVKLLLFYNANPWSNSKYKLETQNNEIRSLLKQSRKIHLLLLLTKHSDRDQIWINSRKSLLS</sequence>
<feature type="compositionally biased region" description="Basic residues" evidence="4">
    <location>
        <begin position="66"/>
        <end position="75"/>
    </location>
</feature>
<keyword evidence="6" id="KW-1185">Reference proteome</keyword>
<feature type="repeat" description="ANK" evidence="3">
    <location>
        <begin position="454"/>
        <end position="486"/>
    </location>
</feature>
<feature type="region of interest" description="Disordered" evidence="4">
    <location>
        <begin position="37"/>
        <end position="88"/>
    </location>
</feature>
<dbReference type="RefSeq" id="XP_001440638.1">
    <property type="nucleotide sequence ID" value="XM_001440601.1"/>
</dbReference>
<evidence type="ECO:0000256" key="4">
    <source>
        <dbReference type="SAM" id="MobiDB-lite"/>
    </source>
</evidence>
<feature type="region of interest" description="Disordered" evidence="4">
    <location>
        <begin position="309"/>
        <end position="339"/>
    </location>
</feature>
<evidence type="ECO:0000256" key="1">
    <source>
        <dbReference type="ARBA" id="ARBA00022737"/>
    </source>
</evidence>
<dbReference type="Gene3D" id="1.25.40.20">
    <property type="entry name" value="Ankyrin repeat-containing domain"/>
    <property type="match status" value="1"/>
</dbReference>
<dbReference type="SUPFAM" id="SSF48403">
    <property type="entry name" value="Ankyrin repeat"/>
    <property type="match status" value="1"/>
</dbReference>
<gene>
    <name evidence="5" type="ORF">GSPATT00009554001</name>
</gene>
<dbReference type="HOGENOM" id="CLU_524258_0_0_1"/>
<dbReference type="EMBL" id="CT868152">
    <property type="protein sequence ID" value="CAK73241.1"/>
    <property type="molecule type" value="Genomic_DNA"/>
</dbReference>
<dbReference type="PROSITE" id="PS50297">
    <property type="entry name" value="ANK_REP_REGION"/>
    <property type="match status" value="2"/>
</dbReference>
<keyword evidence="1" id="KW-0677">Repeat</keyword>
<name>A0CR24_PARTE</name>
<dbReference type="GeneID" id="5026423"/>
<feature type="compositionally biased region" description="Polar residues" evidence="4">
    <location>
        <begin position="44"/>
        <end position="65"/>
    </location>
</feature>
<dbReference type="AlphaFoldDB" id="A0CR24"/>
<dbReference type="Pfam" id="PF12796">
    <property type="entry name" value="Ank_2"/>
    <property type="match status" value="1"/>
</dbReference>
<protein>
    <submittedName>
        <fullName evidence="5">Uncharacterized protein</fullName>
    </submittedName>
</protein>
<dbReference type="OMA" id="KPYERQG"/>
<dbReference type="Proteomes" id="UP000000600">
    <property type="component" value="Unassembled WGS sequence"/>
</dbReference>
<evidence type="ECO:0000313" key="6">
    <source>
        <dbReference type="Proteomes" id="UP000000600"/>
    </source>
</evidence>
<dbReference type="eggNOG" id="ENOG502SUDD">
    <property type="taxonomic scope" value="Eukaryota"/>
</dbReference>
<feature type="compositionally biased region" description="Polar residues" evidence="4">
    <location>
        <begin position="76"/>
        <end position="87"/>
    </location>
</feature>
<accession>A0CR24</accession>
<feature type="repeat" description="ANK" evidence="3">
    <location>
        <begin position="487"/>
        <end position="519"/>
    </location>
</feature>
<reference evidence="5 6" key="1">
    <citation type="journal article" date="2006" name="Nature">
        <title>Global trends of whole-genome duplications revealed by the ciliate Paramecium tetraurelia.</title>
        <authorList>
            <consortium name="Genoscope"/>
            <person name="Aury J.-M."/>
            <person name="Jaillon O."/>
            <person name="Duret L."/>
            <person name="Noel B."/>
            <person name="Jubin C."/>
            <person name="Porcel B.M."/>
            <person name="Segurens B."/>
            <person name="Daubin V."/>
            <person name="Anthouard V."/>
            <person name="Aiach N."/>
            <person name="Arnaiz O."/>
            <person name="Billaut A."/>
            <person name="Beisson J."/>
            <person name="Blanc I."/>
            <person name="Bouhouche K."/>
            <person name="Camara F."/>
            <person name="Duharcourt S."/>
            <person name="Guigo R."/>
            <person name="Gogendeau D."/>
            <person name="Katinka M."/>
            <person name="Keller A.-M."/>
            <person name="Kissmehl R."/>
            <person name="Klotz C."/>
            <person name="Koll F."/>
            <person name="Le Moue A."/>
            <person name="Lepere C."/>
            <person name="Malinsky S."/>
            <person name="Nowacki M."/>
            <person name="Nowak J.K."/>
            <person name="Plattner H."/>
            <person name="Poulain J."/>
            <person name="Ruiz F."/>
            <person name="Serrano V."/>
            <person name="Zagulski M."/>
            <person name="Dessen P."/>
            <person name="Betermier M."/>
            <person name="Weissenbach J."/>
            <person name="Scarpelli C."/>
            <person name="Schachter V."/>
            <person name="Sperling L."/>
            <person name="Meyer E."/>
            <person name="Cohen J."/>
            <person name="Wincker P."/>
        </authorList>
    </citation>
    <scope>NUCLEOTIDE SEQUENCE [LARGE SCALE GENOMIC DNA]</scope>
    <source>
        <strain evidence="5 6">Stock d4-2</strain>
    </source>
</reference>
<organism evidence="5 6">
    <name type="scientific">Paramecium tetraurelia</name>
    <dbReference type="NCBI Taxonomy" id="5888"/>
    <lineage>
        <taxon>Eukaryota</taxon>
        <taxon>Sar</taxon>
        <taxon>Alveolata</taxon>
        <taxon>Ciliophora</taxon>
        <taxon>Intramacronucleata</taxon>
        <taxon>Oligohymenophorea</taxon>
        <taxon>Peniculida</taxon>
        <taxon>Parameciidae</taxon>
        <taxon>Paramecium</taxon>
    </lineage>
</organism>
<keyword evidence="2 3" id="KW-0040">ANK repeat</keyword>
<dbReference type="OrthoDB" id="292939at2759"/>
<dbReference type="STRING" id="5888.A0CR24"/>